<dbReference type="CDD" id="cd03191">
    <property type="entry name" value="GST_C_Zeta"/>
    <property type="match status" value="1"/>
</dbReference>
<feature type="domain" description="GST C-terminal" evidence="3">
    <location>
        <begin position="88"/>
        <end position="216"/>
    </location>
</feature>
<dbReference type="STRING" id="197461.A3843_07855"/>
<dbReference type="EMBL" id="LVVZ01000014">
    <property type="protein sequence ID" value="OKL44311.1"/>
    <property type="molecule type" value="Genomic_DNA"/>
</dbReference>
<dbReference type="SFLD" id="SFLDS00019">
    <property type="entry name" value="Glutathione_Transferase_(cytos"/>
    <property type="match status" value="1"/>
</dbReference>
<dbReference type="PANTHER" id="PTHR42673">
    <property type="entry name" value="MALEYLACETOACETATE ISOMERASE"/>
    <property type="match status" value="1"/>
</dbReference>
<sequence length="216" mass="24419">MPEIKLYDYWRSSASYRVRIALHLKGLAFECEEVNLLERGQQAPAYTEMNPQGLVPTLEIDGIRLTQSLAIIEYLNDLYPNPPLLPQDPLERARVRQLSQVIAMDIHPICNLNVVQSIVDLAGGNEAIKPRWMREKIRDGLVAFEGLLAQFGSDGEVCFGSAISLADICLMPQIYNADRWGADRSDLRNINRIAEFLSEQDAFRAAYPSNEPREKT</sequence>
<dbReference type="SUPFAM" id="SSF52833">
    <property type="entry name" value="Thioredoxin-like"/>
    <property type="match status" value="1"/>
</dbReference>
<evidence type="ECO:0000256" key="1">
    <source>
        <dbReference type="ARBA" id="ARBA00010007"/>
    </source>
</evidence>
<name>A0A1U7JI33_9HYPH</name>
<dbReference type="InterPro" id="IPR034330">
    <property type="entry name" value="GST_Zeta_C"/>
</dbReference>
<feature type="domain" description="GST N-terminal" evidence="2">
    <location>
        <begin position="2"/>
        <end position="83"/>
    </location>
</feature>
<keyword evidence="5" id="KW-1185">Reference proteome</keyword>
<accession>A0A1U7JI33</accession>
<comment type="caution">
    <text evidence="4">The sequence shown here is derived from an EMBL/GenBank/DDBJ whole genome shotgun (WGS) entry which is preliminary data.</text>
</comment>
<dbReference type="InterPro" id="IPR004045">
    <property type="entry name" value="Glutathione_S-Trfase_N"/>
</dbReference>
<evidence type="ECO:0000313" key="5">
    <source>
        <dbReference type="Proteomes" id="UP000185783"/>
    </source>
</evidence>
<reference evidence="4 5" key="1">
    <citation type="submission" date="2016-03" db="EMBL/GenBank/DDBJ databases">
        <title>Genome sequence of Nesiotobacter sp. nov., a moderately halophilic alphaproteobacterium isolated from the Yellow Sea, China.</title>
        <authorList>
            <person name="Zhang G."/>
            <person name="Zhang R."/>
        </authorList>
    </citation>
    <scope>NUCLEOTIDE SEQUENCE [LARGE SCALE GENOMIC DNA]</scope>
    <source>
        <strain evidence="4 5">WB1-6</strain>
    </source>
</reference>
<dbReference type="GO" id="GO:0004364">
    <property type="term" value="F:glutathione transferase activity"/>
    <property type="evidence" value="ECO:0007669"/>
    <property type="project" value="TreeGrafter"/>
</dbReference>
<gene>
    <name evidence="4" type="ORF">A3843_07855</name>
</gene>
<dbReference type="SFLD" id="SFLDG00358">
    <property type="entry name" value="Main_(cytGST)"/>
    <property type="match status" value="1"/>
</dbReference>
<evidence type="ECO:0000259" key="2">
    <source>
        <dbReference type="PROSITE" id="PS50404"/>
    </source>
</evidence>
<proteinExistence type="inferred from homology"/>
<keyword evidence="4" id="KW-0413">Isomerase</keyword>
<dbReference type="Gene3D" id="1.20.1050.10">
    <property type="match status" value="1"/>
</dbReference>
<dbReference type="GO" id="GO:0016034">
    <property type="term" value="F:maleylacetoacetate isomerase activity"/>
    <property type="evidence" value="ECO:0007669"/>
    <property type="project" value="TreeGrafter"/>
</dbReference>
<dbReference type="Gene3D" id="3.40.30.10">
    <property type="entry name" value="Glutaredoxin"/>
    <property type="match status" value="1"/>
</dbReference>
<dbReference type="NCBIfam" id="TIGR01262">
    <property type="entry name" value="maiA"/>
    <property type="match status" value="1"/>
</dbReference>
<protein>
    <submittedName>
        <fullName evidence="4">Maleylacetoacetate isomerase</fullName>
    </submittedName>
</protein>
<dbReference type="InterPro" id="IPR005955">
    <property type="entry name" value="GST_Zeta"/>
</dbReference>
<organism evidence="4 5">
    <name type="scientific">Pseudovibrio exalbescens</name>
    <dbReference type="NCBI Taxonomy" id="197461"/>
    <lineage>
        <taxon>Bacteria</taxon>
        <taxon>Pseudomonadati</taxon>
        <taxon>Pseudomonadota</taxon>
        <taxon>Alphaproteobacteria</taxon>
        <taxon>Hyphomicrobiales</taxon>
        <taxon>Stappiaceae</taxon>
        <taxon>Pseudovibrio</taxon>
    </lineage>
</organism>
<dbReference type="GO" id="GO:0006559">
    <property type="term" value="P:L-phenylalanine catabolic process"/>
    <property type="evidence" value="ECO:0007669"/>
    <property type="project" value="TreeGrafter"/>
</dbReference>
<dbReference type="SUPFAM" id="SSF47616">
    <property type="entry name" value="GST C-terminal domain-like"/>
    <property type="match status" value="1"/>
</dbReference>
<dbReference type="RefSeq" id="WP_028480685.1">
    <property type="nucleotide sequence ID" value="NZ_LVVZ01000014.1"/>
</dbReference>
<evidence type="ECO:0000313" key="4">
    <source>
        <dbReference type="EMBL" id="OKL44311.1"/>
    </source>
</evidence>
<dbReference type="InterPro" id="IPR040079">
    <property type="entry name" value="Glutathione_S-Trfase"/>
</dbReference>
<dbReference type="GO" id="GO:0006749">
    <property type="term" value="P:glutathione metabolic process"/>
    <property type="evidence" value="ECO:0007669"/>
    <property type="project" value="TreeGrafter"/>
</dbReference>
<dbReference type="Proteomes" id="UP000185783">
    <property type="component" value="Unassembled WGS sequence"/>
</dbReference>
<dbReference type="InterPro" id="IPR036249">
    <property type="entry name" value="Thioredoxin-like_sf"/>
</dbReference>
<dbReference type="InterPro" id="IPR010987">
    <property type="entry name" value="Glutathione-S-Trfase_C-like"/>
</dbReference>
<dbReference type="PANTHER" id="PTHR42673:SF4">
    <property type="entry name" value="MALEYLACETOACETATE ISOMERASE"/>
    <property type="match status" value="1"/>
</dbReference>
<dbReference type="GO" id="GO:0005737">
    <property type="term" value="C:cytoplasm"/>
    <property type="evidence" value="ECO:0007669"/>
    <property type="project" value="InterPro"/>
</dbReference>
<dbReference type="Pfam" id="PF13417">
    <property type="entry name" value="GST_N_3"/>
    <property type="match status" value="1"/>
</dbReference>
<dbReference type="AlphaFoldDB" id="A0A1U7JI33"/>
<dbReference type="PROSITE" id="PS50404">
    <property type="entry name" value="GST_NTER"/>
    <property type="match status" value="1"/>
</dbReference>
<dbReference type="CDD" id="cd03042">
    <property type="entry name" value="GST_N_Zeta"/>
    <property type="match status" value="1"/>
</dbReference>
<dbReference type="PROSITE" id="PS50405">
    <property type="entry name" value="GST_CTER"/>
    <property type="match status" value="1"/>
</dbReference>
<comment type="similarity">
    <text evidence="1">Belongs to the GST superfamily. Zeta family.</text>
</comment>
<dbReference type="InterPro" id="IPR034333">
    <property type="entry name" value="GST_Zeta_N"/>
</dbReference>
<evidence type="ECO:0000259" key="3">
    <source>
        <dbReference type="PROSITE" id="PS50405"/>
    </source>
</evidence>
<dbReference type="InterPro" id="IPR036282">
    <property type="entry name" value="Glutathione-S-Trfase_C_sf"/>
</dbReference>